<evidence type="ECO:0000313" key="6">
    <source>
        <dbReference type="EMBL" id="KAG2511550.1"/>
    </source>
</evidence>
<evidence type="ECO:0000313" key="8">
    <source>
        <dbReference type="EMBL" id="RLN74539.1"/>
    </source>
</evidence>
<dbReference type="InterPro" id="IPR005062">
    <property type="entry name" value="SAC3/GANP/THP3_conserved"/>
</dbReference>
<dbReference type="SUPFAM" id="SSF48613">
    <property type="entry name" value="Heme oxygenase-like"/>
    <property type="match status" value="1"/>
</dbReference>
<dbReference type="GO" id="GO:0004392">
    <property type="term" value="F:heme oxygenase (decyclizing) activity"/>
    <property type="evidence" value="ECO:0007669"/>
    <property type="project" value="InterPro"/>
</dbReference>
<feature type="domain" description="SAC3/GANP/THP3 conserved" evidence="4">
    <location>
        <begin position="219"/>
        <end position="424"/>
    </location>
</feature>
<dbReference type="GO" id="GO:0046872">
    <property type="term" value="F:metal ion binding"/>
    <property type="evidence" value="ECO:0007669"/>
    <property type="project" value="UniProtKB-KW"/>
</dbReference>
<comment type="caution">
    <text evidence="7">The sequence shown here is derived from an EMBL/GenBank/DDBJ whole genome shotgun (WGS) entry which is preliminary data.</text>
</comment>
<keyword evidence="2" id="KW-0479">Metal-binding</keyword>
<evidence type="ECO:0000256" key="2">
    <source>
        <dbReference type="ARBA" id="ARBA00022723"/>
    </source>
</evidence>
<proteinExistence type="predicted"/>
<dbReference type="AlphaFoldDB" id="A0A3R7H3I5"/>
<dbReference type="GO" id="GO:0006788">
    <property type="term" value="P:heme oxidation"/>
    <property type="evidence" value="ECO:0007669"/>
    <property type="project" value="InterPro"/>
</dbReference>
<dbReference type="EMBL" id="JPWV03000522">
    <property type="protein sequence ID" value="KAG2509776.1"/>
    <property type="molecule type" value="Genomic_DNA"/>
</dbReference>
<dbReference type="Gene3D" id="1.20.910.10">
    <property type="entry name" value="Heme oxygenase-like"/>
    <property type="match status" value="1"/>
</dbReference>
<dbReference type="Gene3D" id="1.25.40.990">
    <property type="match status" value="1"/>
</dbReference>
<evidence type="ECO:0000256" key="3">
    <source>
        <dbReference type="ARBA" id="ARBA00023004"/>
    </source>
</evidence>
<protein>
    <recommendedName>
        <fullName evidence="4">SAC3/GANP/THP3 conserved domain-containing protein</fullName>
    </recommendedName>
</protein>
<dbReference type="EMBL" id="JPWU03000539">
    <property type="protein sequence ID" value="KAG2511550.1"/>
    <property type="molecule type" value="Genomic_DNA"/>
</dbReference>
<dbReference type="Proteomes" id="UP000285883">
    <property type="component" value="Unassembled WGS sequence"/>
</dbReference>
<evidence type="ECO:0000259" key="4">
    <source>
        <dbReference type="Pfam" id="PF03399"/>
    </source>
</evidence>
<keyword evidence="3" id="KW-0408">Iron</keyword>
<dbReference type="InterPro" id="IPR016053">
    <property type="entry name" value="Haem_Oase-like"/>
</dbReference>
<dbReference type="Proteomes" id="UP000792063">
    <property type="component" value="Unassembled WGS sequence"/>
</dbReference>
<dbReference type="Pfam" id="PF03399">
    <property type="entry name" value="SAC3_GANP"/>
    <property type="match status" value="1"/>
</dbReference>
<evidence type="ECO:0000313" key="9">
    <source>
        <dbReference type="Proteomes" id="UP000285624"/>
    </source>
</evidence>
<reference evidence="9 10" key="2">
    <citation type="submission" date="2018-07" db="EMBL/GenBank/DDBJ databases">
        <title>Genome sequencing of oomycete isolates from Chile give support for New Zealand origin for Phytophthora kernoviae and make available the first Nothophytophthora sp. genome.</title>
        <authorList>
            <person name="Studholme D.J."/>
            <person name="Sanfuentes E."/>
            <person name="Panda P."/>
            <person name="Hill R."/>
            <person name="Sambles C."/>
            <person name="Grant M."/>
            <person name="Williams N.M."/>
            <person name="Mcdougal R.L."/>
        </authorList>
    </citation>
    <scope>NUCLEOTIDE SEQUENCE [LARGE SCALE GENOMIC DNA]</scope>
    <source>
        <strain evidence="7">Chile2</strain>
        <strain evidence="8">Chile4</strain>
    </source>
</reference>
<dbReference type="EMBL" id="MBDN02000545">
    <property type="protein sequence ID" value="RLN74539.1"/>
    <property type="molecule type" value="Genomic_DNA"/>
</dbReference>
<dbReference type="Pfam" id="PF01126">
    <property type="entry name" value="Heme_oxygenase"/>
    <property type="match status" value="1"/>
</dbReference>
<sequence>MATTLTEQMRAATREIHSLSDGLVNLKLVVALTDKQLYGRALLLFYYIYAQLESSIKTNKDHEAFQGLHELLADIARADGIAKDLKYYLGEEWSIKYQPTSADPTLVLPYCYHMYMAMLAGGQMIQKLVKKSFAPPAGEGLNAFAFNVKSRMVLRNTIKDKINAVPRDEATTQLILAESMSCFKMNNQVVRSLDGTKNHVLKFMLKWFVIIGLIIVCIENKELVLALQQAACFYLVTGLRAVQLLGTLENQQDWSDKLNDEQLASALSQLLALYSMQEQAGQKGYCRVDAPELEAAGEFVTYDLLLHADDPQAVGWMLRKLSPRLRRLPPVQRALRTFVALQTDDFHRFSLEFDAMSLLERAAMLRPLPRIWTRSIKMMNKAFGKQDRFPLEELARWMLLAGINDDGEGGDQAEKLCKALNIQTQRHPPPSPPPALPTRVGGVDEATDSWETIDVVDGVAELVTKERTKPPSLGFAQFKLAPVHEKMDPELARMLVRDVAFRLEAVSATKEARSMTELIMKGGKRGSELD</sequence>
<dbReference type="Proteomes" id="UP000785171">
    <property type="component" value="Unassembled WGS sequence"/>
</dbReference>
<dbReference type="PANTHER" id="PTHR10720">
    <property type="entry name" value="HEME OXYGENASE"/>
    <property type="match status" value="1"/>
</dbReference>
<gene>
    <name evidence="7" type="ORF">BBI17_008911</name>
    <name evidence="8" type="ORF">BBO99_00008890</name>
    <name evidence="5" type="ORF">JM16_008635</name>
    <name evidence="6" type="ORF">JM18_008660</name>
</gene>
<evidence type="ECO:0000313" key="7">
    <source>
        <dbReference type="EMBL" id="RLN14400.1"/>
    </source>
</evidence>
<evidence type="ECO:0000313" key="5">
    <source>
        <dbReference type="EMBL" id="KAG2509776.1"/>
    </source>
</evidence>
<dbReference type="Proteomes" id="UP000285624">
    <property type="component" value="Unassembled WGS sequence"/>
</dbReference>
<dbReference type="InterPro" id="IPR016084">
    <property type="entry name" value="Haem_Oase-like_multi-hlx"/>
</dbReference>
<reference evidence="5" key="3">
    <citation type="submission" date="2020-06" db="EMBL/GenBank/DDBJ databases">
        <authorList>
            <person name="Studholme D.J."/>
        </authorList>
    </citation>
    <scope>NUCLEOTIDE SEQUENCE</scope>
    <source>
        <strain evidence="5">NZFS 2646</strain>
        <strain evidence="6">NZFS 3630</strain>
    </source>
</reference>
<accession>A0A3R7H3I5</accession>
<organism evidence="7 10">
    <name type="scientific">Phytophthora kernoviae</name>
    <dbReference type="NCBI Taxonomy" id="325452"/>
    <lineage>
        <taxon>Eukaryota</taxon>
        <taxon>Sar</taxon>
        <taxon>Stramenopiles</taxon>
        <taxon>Oomycota</taxon>
        <taxon>Peronosporomycetes</taxon>
        <taxon>Peronosporales</taxon>
        <taxon>Peronosporaceae</taxon>
        <taxon>Phytophthora</taxon>
    </lineage>
</organism>
<dbReference type="InterPro" id="IPR002051">
    <property type="entry name" value="Haem_Oase"/>
</dbReference>
<keyword evidence="1" id="KW-0349">Heme</keyword>
<dbReference type="EMBL" id="MAYM02001606">
    <property type="protein sequence ID" value="RLN14400.1"/>
    <property type="molecule type" value="Genomic_DNA"/>
</dbReference>
<dbReference type="CDD" id="cd19165">
    <property type="entry name" value="HemeO"/>
    <property type="match status" value="1"/>
</dbReference>
<name>A0A3R7H3I5_9STRA</name>
<dbReference type="STRING" id="325452.A0A3R7H3I5"/>
<evidence type="ECO:0000313" key="10">
    <source>
        <dbReference type="Proteomes" id="UP000285883"/>
    </source>
</evidence>
<keyword evidence="9" id="KW-1185">Reference proteome</keyword>
<dbReference type="PANTHER" id="PTHR10720:SF0">
    <property type="entry name" value="HEME OXYGENASE"/>
    <property type="match status" value="1"/>
</dbReference>
<reference evidence="5" key="1">
    <citation type="journal article" date="2015" name="Genom Data">
        <title>Genome sequences of six Phytophthora species associated with forests in New Zealand.</title>
        <authorList>
            <person name="Studholme D.J."/>
            <person name="McDougal R.L."/>
            <person name="Sambles C."/>
            <person name="Hansen E."/>
            <person name="Hardy G."/>
            <person name="Grant M."/>
            <person name="Ganley R.J."/>
            <person name="Williams N.M."/>
        </authorList>
    </citation>
    <scope>NUCLEOTIDE SEQUENCE</scope>
    <source>
        <strain evidence="5">NZFS 2646</strain>
        <strain evidence="6">NZFS 3630</strain>
    </source>
</reference>
<evidence type="ECO:0000256" key="1">
    <source>
        <dbReference type="ARBA" id="ARBA00022617"/>
    </source>
</evidence>